<dbReference type="PANTHER" id="PTHR30055">
    <property type="entry name" value="HTH-TYPE TRANSCRIPTIONAL REGULATOR RUTR"/>
    <property type="match status" value="1"/>
</dbReference>
<keyword evidence="1" id="KW-0805">Transcription regulation</keyword>
<dbReference type="Proteomes" id="UP000075260">
    <property type="component" value="Unassembled WGS sequence"/>
</dbReference>
<keyword evidence="3" id="KW-0804">Transcription</keyword>
<protein>
    <submittedName>
        <fullName evidence="7">TetR family transcriptional regulator</fullName>
    </submittedName>
</protein>
<dbReference type="InterPro" id="IPR036271">
    <property type="entry name" value="Tet_transcr_reg_TetR-rel_C_sf"/>
</dbReference>
<dbReference type="InterPro" id="IPR009057">
    <property type="entry name" value="Homeodomain-like_sf"/>
</dbReference>
<keyword evidence="2 4" id="KW-0238">DNA-binding</keyword>
<name>A0A150Q6N1_SORCE</name>
<gene>
    <name evidence="7" type="ORF">BE15_36790</name>
</gene>
<feature type="DNA-binding region" description="H-T-H motif" evidence="4">
    <location>
        <begin position="39"/>
        <end position="58"/>
    </location>
</feature>
<evidence type="ECO:0000256" key="5">
    <source>
        <dbReference type="SAM" id="Phobius"/>
    </source>
</evidence>
<organism evidence="7 8">
    <name type="scientific">Sorangium cellulosum</name>
    <name type="common">Polyangium cellulosum</name>
    <dbReference type="NCBI Taxonomy" id="56"/>
    <lineage>
        <taxon>Bacteria</taxon>
        <taxon>Pseudomonadati</taxon>
        <taxon>Myxococcota</taxon>
        <taxon>Polyangia</taxon>
        <taxon>Polyangiales</taxon>
        <taxon>Polyangiaceae</taxon>
        <taxon>Sorangium</taxon>
    </lineage>
</organism>
<sequence>MTTGTQRQVRRRRRGQQLEADLLDATWEELVQVGFANLTMESVAARARTGIAVLYRRWANKDELVFAAIQHRRDANPVAVPDTGALRSDLLAHLTALSDALAGFFAIAAAAAFSGLLAGTGLTPSQMRAKVMDTQKPRVRILYQRAHDRGEVNLERIPSAVLALPYDLVRHDLLMDLKPLKPARIQSIVDELFLPLVQSFGAREGNAARRVRRR</sequence>
<evidence type="ECO:0000313" key="8">
    <source>
        <dbReference type="Proteomes" id="UP000075260"/>
    </source>
</evidence>
<keyword evidence="5" id="KW-0812">Transmembrane</keyword>
<dbReference type="AlphaFoldDB" id="A0A150Q6N1"/>
<evidence type="ECO:0000313" key="7">
    <source>
        <dbReference type="EMBL" id="KYF63416.1"/>
    </source>
</evidence>
<comment type="caution">
    <text evidence="7">The sequence shown here is derived from an EMBL/GenBank/DDBJ whole genome shotgun (WGS) entry which is preliminary data.</text>
</comment>
<dbReference type="SUPFAM" id="SSF46689">
    <property type="entry name" value="Homeodomain-like"/>
    <property type="match status" value="1"/>
</dbReference>
<reference evidence="7 8" key="1">
    <citation type="submission" date="2014-02" db="EMBL/GenBank/DDBJ databases">
        <title>The small core and large imbalanced accessory genome model reveals a collaborative survival strategy of Sorangium cellulosum strains in nature.</title>
        <authorList>
            <person name="Han K."/>
            <person name="Peng R."/>
            <person name="Blom J."/>
            <person name="Li Y.-Z."/>
        </authorList>
    </citation>
    <scope>NUCLEOTIDE SEQUENCE [LARGE SCALE GENOMIC DNA]</scope>
    <source>
        <strain evidence="7 8">So0008-312</strain>
    </source>
</reference>
<dbReference type="InterPro" id="IPR011075">
    <property type="entry name" value="TetR_C"/>
</dbReference>
<dbReference type="GO" id="GO:0000976">
    <property type="term" value="F:transcription cis-regulatory region binding"/>
    <property type="evidence" value="ECO:0007669"/>
    <property type="project" value="TreeGrafter"/>
</dbReference>
<dbReference type="Pfam" id="PF16859">
    <property type="entry name" value="TetR_C_11"/>
    <property type="match status" value="1"/>
</dbReference>
<evidence type="ECO:0000256" key="4">
    <source>
        <dbReference type="PROSITE-ProRule" id="PRU00335"/>
    </source>
</evidence>
<dbReference type="InterPro" id="IPR050109">
    <property type="entry name" value="HTH-type_TetR-like_transc_reg"/>
</dbReference>
<feature type="transmembrane region" description="Helical" evidence="5">
    <location>
        <begin position="100"/>
        <end position="122"/>
    </location>
</feature>
<dbReference type="Pfam" id="PF00440">
    <property type="entry name" value="TetR_N"/>
    <property type="match status" value="1"/>
</dbReference>
<dbReference type="Gene3D" id="1.10.357.10">
    <property type="entry name" value="Tetracycline Repressor, domain 2"/>
    <property type="match status" value="1"/>
</dbReference>
<feature type="domain" description="HTH tetR-type" evidence="6">
    <location>
        <begin position="16"/>
        <end position="76"/>
    </location>
</feature>
<dbReference type="PANTHER" id="PTHR30055:SF148">
    <property type="entry name" value="TETR-FAMILY TRANSCRIPTIONAL REGULATOR"/>
    <property type="match status" value="1"/>
</dbReference>
<evidence type="ECO:0000256" key="1">
    <source>
        <dbReference type="ARBA" id="ARBA00023015"/>
    </source>
</evidence>
<evidence type="ECO:0000256" key="3">
    <source>
        <dbReference type="ARBA" id="ARBA00023163"/>
    </source>
</evidence>
<keyword evidence="5" id="KW-0472">Membrane</keyword>
<dbReference type="OrthoDB" id="9796019at2"/>
<accession>A0A150Q6N1</accession>
<dbReference type="SUPFAM" id="SSF48498">
    <property type="entry name" value="Tetracyclin repressor-like, C-terminal domain"/>
    <property type="match status" value="1"/>
</dbReference>
<evidence type="ECO:0000256" key="2">
    <source>
        <dbReference type="ARBA" id="ARBA00023125"/>
    </source>
</evidence>
<proteinExistence type="predicted"/>
<dbReference type="EMBL" id="JEMA01001004">
    <property type="protein sequence ID" value="KYF63416.1"/>
    <property type="molecule type" value="Genomic_DNA"/>
</dbReference>
<dbReference type="GO" id="GO:0003700">
    <property type="term" value="F:DNA-binding transcription factor activity"/>
    <property type="evidence" value="ECO:0007669"/>
    <property type="project" value="TreeGrafter"/>
</dbReference>
<evidence type="ECO:0000259" key="6">
    <source>
        <dbReference type="PROSITE" id="PS50977"/>
    </source>
</evidence>
<keyword evidence="5" id="KW-1133">Transmembrane helix</keyword>
<dbReference type="InterPro" id="IPR001647">
    <property type="entry name" value="HTH_TetR"/>
</dbReference>
<dbReference type="Gene3D" id="1.10.10.60">
    <property type="entry name" value="Homeodomain-like"/>
    <property type="match status" value="1"/>
</dbReference>
<dbReference type="PROSITE" id="PS50977">
    <property type="entry name" value="HTH_TETR_2"/>
    <property type="match status" value="1"/>
</dbReference>